<sequence length="163" mass="18103">MSFPNKRIIARDVTTSVDQPTSTNTKTSTSFDNKLNEPAAIALIAIAISVLVIEKQSRGLKPFYLHPRIEPVQHQRSRKSPKAPTYDSNITDFEEEGKEEPFEESYAEGAVGSAAVASQHPGRNIPTRSQTMYGTTNPSSSTHYPILQEHHFMSSDQNDNNNN</sequence>
<gene>
    <name evidence="1" type="ORF">ACOLOM_LOCUS6398</name>
</gene>
<comment type="caution">
    <text evidence="1">The sequence shown here is derived from an EMBL/GenBank/DDBJ whole genome shotgun (WGS) entry which is preliminary data.</text>
</comment>
<evidence type="ECO:0000313" key="2">
    <source>
        <dbReference type="Proteomes" id="UP000789525"/>
    </source>
</evidence>
<evidence type="ECO:0000313" key="1">
    <source>
        <dbReference type="EMBL" id="CAG8593114.1"/>
    </source>
</evidence>
<dbReference type="EMBL" id="CAJVPT010013126">
    <property type="protein sequence ID" value="CAG8593114.1"/>
    <property type="molecule type" value="Genomic_DNA"/>
</dbReference>
<name>A0ACA9MKM2_9GLOM</name>
<organism evidence="1 2">
    <name type="scientific">Acaulospora colombiana</name>
    <dbReference type="NCBI Taxonomy" id="27376"/>
    <lineage>
        <taxon>Eukaryota</taxon>
        <taxon>Fungi</taxon>
        <taxon>Fungi incertae sedis</taxon>
        <taxon>Mucoromycota</taxon>
        <taxon>Glomeromycotina</taxon>
        <taxon>Glomeromycetes</taxon>
        <taxon>Diversisporales</taxon>
        <taxon>Acaulosporaceae</taxon>
        <taxon>Acaulospora</taxon>
    </lineage>
</organism>
<accession>A0ACA9MKM2</accession>
<proteinExistence type="predicted"/>
<protein>
    <submittedName>
        <fullName evidence="1">12161_t:CDS:1</fullName>
    </submittedName>
</protein>
<dbReference type="Proteomes" id="UP000789525">
    <property type="component" value="Unassembled WGS sequence"/>
</dbReference>
<reference evidence="1" key="1">
    <citation type="submission" date="2021-06" db="EMBL/GenBank/DDBJ databases">
        <authorList>
            <person name="Kallberg Y."/>
            <person name="Tangrot J."/>
            <person name="Rosling A."/>
        </authorList>
    </citation>
    <scope>NUCLEOTIDE SEQUENCE</scope>
    <source>
        <strain evidence="1">CL356</strain>
    </source>
</reference>
<keyword evidence="2" id="KW-1185">Reference proteome</keyword>